<dbReference type="Proteomes" id="UP001245370">
    <property type="component" value="Unassembled WGS sequence"/>
</dbReference>
<gene>
    <name evidence="1" type="ORF">GGQ86_002994</name>
</gene>
<proteinExistence type="predicted"/>
<sequence>MVEYERVAKLHAGATRRALARLGDRKLVVIRFLYDANGRDGFCKCIELGRPELTFECLVCAFPGEFSEDIVAKARRELRRAGVDVEVAIRNCLALAGHHSAAS</sequence>
<dbReference type="EMBL" id="JAVDPY010000005">
    <property type="protein sequence ID" value="MDR6334512.1"/>
    <property type="molecule type" value="Genomic_DNA"/>
</dbReference>
<keyword evidence="2" id="KW-1185">Reference proteome</keyword>
<protein>
    <submittedName>
        <fullName evidence="1">Uncharacterized protein</fullName>
    </submittedName>
</protein>
<dbReference type="GeneID" id="95763925"/>
<evidence type="ECO:0000313" key="2">
    <source>
        <dbReference type="Proteomes" id="UP001245370"/>
    </source>
</evidence>
<accession>A0ABU1KI44</accession>
<dbReference type="RefSeq" id="WP_281808313.1">
    <property type="nucleotide sequence ID" value="NZ_BSDO01000004.1"/>
</dbReference>
<comment type="caution">
    <text evidence="1">The sequence shown here is derived from an EMBL/GenBank/DDBJ whole genome shotgun (WGS) entry which is preliminary data.</text>
</comment>
<name>A0ABU1KI44_XANFL</name>
<evidence type="ECO:0000313" key="1">
    <source>
        <dbReference type="EMBL" id="MDR6334512.1"/>
    </source>
</evidence>
<organism evidence="1 2">
    <name type="scientific">Xanthobacter flavus</name>
    <dbReference type="NCBI Taxonomy" id="281"/>
    <lineage>
        <taxon>Bacteria</taxon>
        <taxon>Pseudomonadati</taxon>
        <taxon>Pseudomonadota</taxon>
        <taxon>Alphaproteobacteria</taxon>
        <taxon>Hyphomicrobiales</taxon>
        <taxon>Xanthobacteraceae</taxon>
        <taxon>Xanthobacter</taxon>
    </lineage>
</organism>
<reference evidence="1 2" key="1">
    <citation type="submission" date="2023-07" db="EMBL/GenBank/DDBJ databases">
        <title>Genomic Encyclopedia of Type Strains, Phase IV (KMG-IV): sequencing the most valuable type-strain genomes for metagenomic binning, comparative biology and taxonomic classification.</title>
        <authorList>
            <person name="Goeker M."/>
        </authorList>
    </citation>
    <scope>NUCLEOTIDE SEQUENCE [LARGE SCALE GENOMIC DNA]</scope>
    <source>
        <strain evidence="1 2">DSM 338</strain>
    </source>
</reference>